<dbReference type="AlphaFoldDB" id="A0A1Y1Z1I7"/>
<dbReference type="InParanoid" id="A0A1Y1Z1I7"/>
<organism evidence="1 2">
    <name type="scientific">Basidiobolus meristosporus CBS 931.73</name>
    <dbReference type="NCBI Taxonomy" id="1314790"/>
    <lineage>
        <taxon>Eukaryota</taxon>
        <taxon>Fungi</taxon>
        <taxon>Fungi incertae sedis</taxon>
        <taxon>Zoopagomycota</taxon>
        <taxon>Entomophthoromycotina</taxon>
        <taxon>Basidiobolomycetes</taxon>
        <taxon>Basidiobolales</taxon>
        <taxon>Basidiobolaceae</taxon>
        <taxon>Basidiobolus</taxon>
    </lineage>
</organism>
<keyword evidence="2" id="KW-1185">Reference proteome</keyword>
<gene>
    <name evidence="1" type="ORF">K493DRAFT_311453</name>
</gene>
<proteinExistence type="predicted"/>
<evidence type="ECO:0000313" key="2">
    <source>
        <dbReference type="Proteomes" id="UP000193498"/>
    </source>
</evidence>
<dbReference type="EMBL" id="MCFE01000038">
    <property type="protein sequence ID" value="ORY04158.1"/>
    <property type="molecule type" value="Genomic_DNA"/>
</dbReference>
<sequence>MFAFLSCCLPTSNYTRVPECPSLTEKEGLSSINAFSSRVISRVIATETIDGGEDMPRPLQCDKGARICVVDKTDDYFIGFLENDSMRALGTFSIDKCQVDRTWLVEKLSECSISSDSEAEPESRNIISEVIVQEPEPYSIGLAKSVEIEV</sequence>
<name>A0A1Y1Z1I7_9FUNG</name>
<evidence type="ECO:0000313" key="1">
    <source>
        <dbReference type="EMBL" id="ORY04158.1"/>
    </source>
</evidence>
<protein>
    <submittedName>
        <fullName evidence="1">Uncharacterized protein</fullName>
    </submittedName>
</protein>
<comment type="caution">
    <text evidence="1">The sequence shown here is derived from an EMBL/GenBank/DDBJ whole genome shotgun (WGS) entry which is preliminary data.</text>
</comment>
<reference evidence="1 2" key="1">
    <citation type="submission" date="2016-07" db="EMBL/GenBank/DDBJ databases">
        <title>Pervasive Adenine N6-methylation of Active Genes in Fungi.</title>
        <authorList>
            <consortium name="DOE Joint Genome Institute"/>
            <person name="Mondo S.J."/>
            <person name="Dannebaum R.O."/>
            <person name="Kuo R.C."/>
            <person name="Labutti K."/>
            <person name="Haridas S."/>
            <person name="Kuo A."/>
            <person name="Salamov A."/>
            <person name="Ahrendt S.R."/>
            <person name="Lipzen A."/>
            <person name="Sullivan W."/>
            <person name="Andreopoulos W.B."/>
            <person name="Clum A."/>
            <person name="Lindquist E."/>
            <person name="Daum C."/>
            <person name="Ramamoorthy G.K."/>
            <person name="Gryganskyi A."/>
            <person name="Culley D."/>
            <person name="Magnuson J.K."/>
            <person name="James T.Y."/>
            <person name="O'Malley M.A."/>
            <person name="Stajich J.E."/>
            <person name="Spatafora J.W."/>
            <person name="Visel A."/>
            <person name="Grigoriev I.V."/>
        </authorList>
    </citation>
    <scope>NUCLEOTIDE SEQUENCE [LARGE SCALE GENOMIC DNA]</scope>
    <source>
        <strain evidence="1 2">CBS 931.73</strain>
    </source>
</reference>
<dbReference type="Proteomes" id="UP000193498">
    <property type="component" value="Unassembled WGS sequence"/>
</dbReference>
<accession>A0A1Y1Z1I7</accession>